<comment type="caution">
    <text evidence="3">The sequence shown here is derived from an EMBL/GenBank/DDBJ whole genome shotgun (WGS) entry which is preliminary data.</text>
</comment>
<evidence type="ECO:0000313" key="4">
    <source>
        <dbReference type="EMBL" id="CAF4963637.1"/>
    </source>
</evidence>
<dbReference type="AlphaFoldDB" id="A0A8S3BRP0"/>
<protein>
    <submittedName>
        <fullName evidence="3">Uncharacterized protein</fullName>
    </submittedName>
</protein>
<name>A0A8S3BRP0_9BILA</name>
<dbReference type="EMBL" id="CAJOBJ010194170">
    <property type="protein sequence ID" value="CAF4963637.1"/>
    <property type="molecule type" value="Genomic_DNA"/>
</dbReference>
<evidence type="ECO:0000313" key="5">
    <source>
        <dbReference type="Proteomes" id="UP000676336"/>
    </source>
</evidence>
<evidence type="ECO:0000313" key="2">
    <source>
        <dbReference type="EMBL" id="CAF4797571.1"/>
    </source>
</evidence>
<dbReference type="EMBL" id="CAJOBI010130487">
    <property type="protein sequence ID" value="CAF4722034.1"/>
    <property type="molecule type" value="Genomic_DNA"/>
</dbReference>
<sequence length="62" mass="7236">TTYECGYGTIRGDPPRPEVRNLEIPRAYAFPGHQPEFDFPQMKKSVNTYVTEYRSGYCRNCQ</sequence>
<reference evidence="3" key="1">
    <citation type="submission" date="2021-02" db="EMBL/GenBank/DDBJ databases">
        <authorList>
            <person name="Nowell W R."/>
        </authorList>
    </citation>
    <scope>NUCLEOTIDE SEQUENCE</scope>
</reference>
<evidence type="ECO:0000313" key="3">
    <source>
        <dbReference type="EMBL" id="CAF4846592.1"/>
    </source>
</evidence>
<accession>A0A8S3BRP0</accession>
<dbReference type="EMBL" id="CAJOBJ010149197">
    <property type="protein sequence ID" value="CAF4797571.1"/>
    <property type="molecule type" value="Genomic_DNA"/>
</dbReference>
<feature type="non-terminal residue" evidence="3">
    <location>
        <position position="62"/>
    </location>
</feature>
<feature type="non-terminal residue" evidence="3">
    <location>
        <position position="1"/>
    </location>
</feature>
<evidence type="ECO:0000313" key="1">
    <source>
        <dbReference type="EMBL" id="CAF4722034.1"/>
    </source>
</evidence>
<dbReference type="Proteomes" id="UP000681720">
    <property type="component" value="Unassembled WGS sequence"/>
</dbReference>
<organism evidence="3 5">
    <name type="scientific">Rotaria magnacalcarata</name>
    <dbReference type="NCBI Taxonomy" id="392030"/>
    <lineage>
        <taxon>Eukaryota</taxon>
        <taxon>Metazoa</taxon>
        <taxon>Spiralia</taxon>
        <taxon>Gnathifera</taxon>
        <taxon>Rotifera</taxon>
        <taxon>Eurotatoria</taxon>
        <taxon>Bdelloidea</taxon>
        <taxon>Philodinida</taxon>
        <taxon>Philodinidae</taxon>
        <taxon>Rotaria</taxon>
    </lineage>
</organism>
<gene>
    <name evidence="2" type="ORF">GIL414_LOCUS47011</name>
    <name evidence="4" type="ORF">GIL414_LOCUS55004</name>
    <name evidence="1" type="ORF">SMN809_LOCUS43897</name>
    <name evidence="3" type="ORF">SMN809_LOCUS49188</name>
</gene>
<dbReference type="EMBL" id="CAJOBI010159846">
    <property type="protein sequence ID" value="CAF4846592.1"/>
    <property type="molecule type" value="Genomic_DNA"/>
</dbReference>
<dbReference type="Proteomes" id="UP000676336">
    <property type="component" value="Unassembled WGS sequence"/>
</dbReference>
<proteinExistence type="predicted"/>